<proteinExistence type="predicted"/>
<evidence type="ECO:0000259" key="1">
    <source>
        <dbReference type="Pfam" id="PF07727"/>
    </source>
</evidence>
<reference evidence="2" key="1">
    <citation type="journal article" date="2022" name="Int. J. Mol. Sci.">
        <title>Draft Genome of Tanacetum Coccineum: Genomic Comparison of Closely Related Tanacetum-Family Plants.</title>
        <authorList>
            <person name="Yamashiro T."/>
            <person name="Shiraishi A."/>
            <person name="Nakayama K."/>
            <person name="Satake H."/>
        </authorList>
    </citation>
    <scope>NUCLEOTIDE SEQUENCE</scope>
</reference>
<feature type="domain" description="Reverse transcriptase Ty1/copia-type" evidence="1">
    <location>
        <begin position="51"/>
        <end position="101"/>
    </location>
</feature>
<organism evidence="2 3">
    <name type="scientific">Tanacetum coccineum</name>
    <dbReference type="NCBI Taxonomy" id="301880"/>
    <lineage>
        <taxon>Eukaryota</taxon>
        <taxon>Viridiplantae</taxon>
        <taxon>Streptophyta</taxon>
        <taxon>Embryophyta</taxon>
        <taxon>Tracheophyta</taxon>
        <taxon>Spermatophyta</taxon>
        <taxon>Magnoliopsida</taxon>
        <taxon>eudicotyledons</taxon>
        <taxon>Gunneridae</taxon>
        <taxon>Pentapetalae</taxon>
        <taxon>asterids</taxon>
        <taxon>campanulids</taxon>
        <taxon>Asterales</taxon>
        <taxon>Asteraceae</taxon>
        <taxon>Asteroideae</taxon>
        <taxon>Anthemideae</taxon>
        <taxon>Anthemidinae</taxon>
        <taxon>Tanacetum</taxon>
    </lineage>
</organism>
<sequence>MYPIRFRSIILSIYTLHPTTFKKRLLLDSIEYCLRPSGDPLPKPFGILYAMTGIDYLSVAYALVTRISAIRLLIAMASIHNLIIHQMDVKTTFLNGELDEEDMREADVILSIRIKHESKWISISLSYYIEEVLKKFIYFECTPVSTPMDTSEKLMPNNGRLLLIIFTLIWAPTTNNLKKDYIGCCAMKLIDNIQTKSFNTFAKLYKFKGVDFRRWQKKMQFLLSNMSVVYVPTTPIPEDSGDDATVKQIRKRAK</sequence>
<dbReference type="InterPro" id="IPR013103">
    <property type="entry name" value="RVT_2"/>
</dbReference>
<gene>
    <name evidence="2" type="ORF">Tco_0941925</name>
</gene>
<evidence type="ECO:0000313" key="2">
    <source>
        <dbReference type="EMBL" id="GJT42060.1"/>
    </source>
</evidence>
<evidence type="ECO:0000313" key="3">
    <source>
        <dbReference type="Proteomes" id="UP001151760"/>
    </source>
</evidence>
<name>A0ABQ5DS85_9ASTR</name>
<keyword evidence="3" id="KW-1185">Reference proteome</keyword>
<dbReference type="Proteomes" id="UP001151760">
    <property type="component" value="Unassembled WGS sequence"/>
</dbReference>
<comment type="caution">
    <text evidence="2">The sequence shown here is derived from an EMBL/GenBank/DDBJ whole genome shotgun (WGS) entry which is preliminary data.</text>
</comment>
<dbReference type="Pfam" id="PF07727">
    <property type="entry name" value="RVT_2"/>
    <property type="match status" value="1"/>
</dbReference>
<reference evidence="2" key="2">
    <citation type="submission" date="2022-01" db="EMBL/GenBank/DDBJ databases">
        <authorList>
            <person name="Yamashiro T."/>
            <person name="Shiraishi A."/>
            <person name="Satake H."/>
            <person name="Nakayama K."/>
        </authorList>
    </citation>
    <scope>NUCLEOTIDE SEQUENCE</scope>
</reference>
<dbReference type="EMBL" id="BQNB010015613">
    <property type="protein sequence ID" value="GJT42060.1"/>
    <property type="molecule type" value="Genomic_DNA"/>
</dbReference>
<protein>
    <submittedName>
        <fullName evidence="2">Zinc finger, CCHC-type containing protein</fullName>
    </submittedName>
</protein>
<accession>A0ABQ5DS85</accession>